<keyword evidence="4" id="KW-0813">Transport</keyword>
<keyword evidence="8" id="KW-1185">Reference proteome</keyword>
<dbReference type="InterPro" id="IPR000971">
    <property type="entry name" value="Globin"/>
</dbReference>
<evidence type="ECO:0000313" key="8">
    <source>
        <dbReference type="Proteomes" id="UP000230423"/>
    </source>
</evidence>
<dbReference type="Pfam" id="PF00042">
    <property type="entry name" value="Globin"/>
    <property type="match status" value="1"/>
</dbReference>
<dbReference type="SUPFAM" id="SSF46458">
    <property type="entry name" value="Globin-like"/>
    <property type="match status" value="1"/>
</dbReference>
<proteinExistence type="inferred from homology"/>
<protein>
    <submittedName>
        <fullName evidence="7">Globin</fullName>
    </submittedName>
</protein>
<evidence type="ECO:0000256" key="2">
    <source>
        <dbReference type="ARBA" id="ARBA00022723"/>
    </source>
</evidence>
<feature type="domain" description="Globin" evidence="6">
    <location>
        <begin position="87"/>
        <end position="238"/>
    </location>
</feature>
<keyword evidence="3" id="KW-0408">Iron</keyword>
<dbReference type="GO" id="GO:0046872">
    <property type="term" value="F:metal ion binding"/>
    <property type="evidence" value="ECO:0007669"/>
    <property type="project" value="UniProtKB-KW"/>
</dbReference>
<dbReference type="EMBL" id="KZ345283">
    <property type="protein sequence ID" value="PIO74417.1"/>
    <property type="molecule type" value="Genomic_DNA"/>
</dbReference>
<dbReference type="GO" id="GO:0005344">
    <property type="term" value="F:oxygen carrier activity"/>
    <property type="evidence" value="ECO:0007669"/>
    <property type="project" value="UniProtKB-KW"/>
</dbReference>
<evidence type="ECO:0000313" key="7">
    <source>
        <dbReference type="EMBL" id="PIO74417.1"/>
    </source>
</evidence>
<keyword evidence="1 4" id="KW-0349">Heme</keyword>
<feature type="compositionally biased region" description="Low complexity" evidence="5">
    <location>
        <begin position="36"/>
        <end position="49"/>
    </location>
</feature>
<dbReference type="OrthoDB" id="5848452at2759"/>
<evidence type="ECO:0000256" key="1">
    <source>
        <dbReference type="ARBA" id="ARBA00022617"/>
    </source>
</evidence>
<dbReference type="GO" id="GO:0020037">
    <property type="term" value="F:heme binding"/>
    <property type="evidence" value="ECO:0007669"/>
    <property type="project" value="InterPro"/>
</dbReference>
<dbReference type="InterPro" id="IPR050532">
    <property type="entry name" value="Globin-like_OT"/>
</dbReference>
<dbReference type="PROSITE" id="PS01033">
    <property type="entry name" value="GLOBIN"/>
    <property type="match status" value="1"/>
</dbReference>
<feature type="region of interest" description="Disordered" evidence="5">
    <location>
        <begin position="1"/>
        <end position="75"/>
    </location>
</feature>
<evidence type="ECO:0000256" key="4">
    <source>
        <dbReference type="RuleBase" id="RU000356"/>
    </source>
</evidence>
<name>A0A2G9UW18_TELCI</name>
<sequence>MHKESGSPLPQKSSSIVHLPDKSDKAQPSVRPNPPSFSAVKSASTKSSKNGVSPLRTQLSKDRPTSSSVNAIPDKASSAPLVSSSLCLTAAQILLIRKTWAHARNQGALEPAISIFRNSFFKNPEIRSMMMHGTKNAGHERLKKHAQIFTTIMDELIANLDNPTATSPSLRESGEKHVFQTRDQYGCPFRATLLDQFASAMIERTLEWGEKKDRTEVTQTGWTKIVLFVVEQIKEGFHDEVKRQRRVKPRHLGMRSACSRVAVA</sequence>
<dbReference type="AlphaFoldDB" id="A0A2G9UW18"/>
<dbReference type="InterPro" id="IPR012292">
    <property type="entry name" value="Globin/Proto"/>
</dbReference>
<dbReference type="CDD" id="cd01040">
    <property type="entry name" value="Mb-like"/>
    <property type="match status" value="1"/>
</dbReference>
<keyword evidence="2" id="KW-0479">Metal-binding</keyword>
<dbReference type="PANTHER" id="PTHR46458">
    <property type="entry name" value="BLR2807 PROTEIN"/>
    <property type="match status" value="1"/>
</dbReference>
<gene>
    <name evidence="7" type="ORF">TELCIR_03581</name>
</gene>
<keyword evidence="4" id="KW-0561">Oxygen transport</keyword>
<dbReference type="PANTHER" id="PTHR46458:SF8">
    <property type="entry name" value="GLOBIN-LIKE PROTEIN 6"/>
    <property type="match status" value="1"/>
</dbReference>
<accession>A0A2G9UW18</accession>
<dbReference type="InterPro" id="IPR009050">
    <property type="entry name" value="Globin-like_sf"/>
</dbReference>
<evidence type="ECO:0000256" key="5">
    <source>
        <dbReference type="SAM" id="MobiDB-lite"/>
    </source>
</evidence>
<dbReference type="InterPro" id="IPR044399">
    <property type="entry name" value="Mb-like_M"/>
</dbReference>
<evidence type="ECO:0000256" key="3">
    <source>
        <dbReference type="ARBA" id="ARBA00023004"/>
    </source>
</evidence>
<evidence type="ECO:0000259" key="6">
    <source>
        <dbReference type="PROSITE" id="PS01033"/>
    </source>
</evidence>
<dbReference type="Gene3D" id="1.10.490.10">
    <property type="entry name" value="Globins"/>
    <property type="match status" value="1"/>
</dbReference>
<dbReference type="Proteomes" id="UP000230423">
    <property type="component" value="Unassembled WGS sequence"/>
</dbReference>
<dbReference type="GO" id="GO:0019825">
    <property type="term" value="F:oxygen binding"/>
    <property type="evidence" value="ECO:0007669"/>
    <property type="project" value="InterPro"/>
</dbReference>
<organism evidence="7 8">
    <name type="scientific">Teladorsagia circumcincta</name>
    <name type="common">Brown stomach worm</name>
    <name type="synonym">Ostertagia circumcincta</name>
    <dbReference type="NCBI Taxonomy" id="45464"/>
    <lineage>
        <taxon>Eukaryota</taxon>
        <taxon>Metazoa</taxon>
        <taxon>Ecdysozoa</taxon>
        <taxon>Nematoda</taxon>
        <taxon>Chromadorea</taxon>
        <taxon>Rhabditida</taxon>
        <taxon>Rhabditina</taxon>
        <taxon>Rhabditomorpha</taxon>
        <taxon>Strongyloidea</taxon>
        <taxon>Trichostrongylidae</taxon>
        <taxon>Teladorsagia</taxon>
    </lineage>
</organism>
<comment type="similarity">
    <text evidence="4">Belongs to the globin family.</text>
</comment>
<reference evidence="7 8" key="1">
    <citation type="submission" date="2015-09" db="EMBL/GenBank/DDBJ databases">
        <title>Draft genome of the parasitic nematode Teladorsagia circumcincta isolate WARC Sus (inbred).</title>
        <authorList>
            <person name="Mitreva M."/>
        </authorList>
    </citation>
    <scope>NUCLEOTIDE SEQUENCE [LARGE SCALE GENOMIC DNA]</scope>
    <source>
        <strain evidence="7 8">S</strain>
    </source>
</reference>